<organism evidence="1 2">
    <name type="scientific">Pseudomonas amygdali pv. tabaci</name>
    <name type="common">Pseudomonas syringae pv. tabaci</name>
    <dbReference type="NCBI Taxonomy" id="322"/>
    <lineage>
        <taxon>Bacteria</taxon>
        <taxon>Pseudomonadati</taxon>
        <taxon>Pseudomonadota</taxon>
        <taxon>Gammaproteobacteria</taxon>
        <taxon>Pseudomonadales</taxon>
        <taxon>Pseudomonadaceae</taxon>
        <taxon>Pseudomonas</taxon>
        <taxon>Pseudomonas amygdali</taxon>
    </lineage>
</organism>
<dbReference type="EMBL" id="RBVA01000420">
    <property type="protein sequence ID" value="RMW02436.1"/>
    <property type="molecule type" value="Genomic_DNA"/>
</dbReference>
<evidence type="ECO:0000313" key="2">
    <source>
        <dbReference type="Proteomes" id="UP000271531"/>
    </source>
</evidence>
<sequence>MVDVIDDAFAVTDINEGLEDRYDVFLAQHARAFDFGTTDTTVELHPAYSRQVVTLRTEEQVVEQCFSGILGWRLARTHHAIDLDQRFQLVAGGVDLQRVRDERTAVDVVGVQRFDANDLSLRDLGQDFSVQLGVALGNDLTGCRMHNDLGSSTTQDVVQRYFQLFDPGFFQLVDVTSGNTATLLDNDLALVVQNIQNGNFTTQALRHQFQAQIFAAHMEYVGGVESIEHLLGGITQSAQKYGCRQLATTVDTDEYAVFRIELEVQPRTAVRNDTSGVKQLTGAVRLATVVVEEYARRAVKLRHDNALGAIDYKGTVFSHQGDFTHVDFLLFDVLDRFVRRFFVENDQTDLDPQRYCVSHTAQHAFLDIKCRFAQAITYILQRSIAGVADDRENGFEGCMQTDVAELIFGRSRLQEFAIRIQLDGQEIRHIHYVRQLAKVLADTFFLSI</sequence>
<dbReference type="AlphaFoldDB" id="A0A3M6HC04"/>
<gene>
    <name evidence="1" type="ORF">ALP03_200185</name>
</gene>
<dbReference type="AntiFam" id="ANF00129">
    <property type="entry name" value="Shadow ORF (opposite rpoB)"/>
</dbReference>
<evidence type="ECO:0000313" key="1">
    <source>
        <dbReference type="EMBL" id="RMW02436.1"/>
    </source>
</evidence>
<dbReference type="Proteomes" id="UP000271531">
    <property type="component" value="Unassembled WGS sequence"/>
</dbReference>
<proteinExistence type="predicted"/>
<accession>A0A3M6HC04</accession>
<comment type="caution">
    <text evidence="1">The sequence shown here is derived from an EMBL/GenBank/DDBJ whole genome shotgun (WGS) entry which is preliminary data.</text>
</comment>
<protein>
    <submittedName>
        <fullName evidence="1">Uncharacterized protein</fullName>
    </submittedName>
</protein>
<reference evidence="1 2" key="1">
    <citation type="submission" date="2018-08" db="EMBL/GenBank/DDBJ databases">
        <title>Recombination of ecologically and evolutionarily significant loci maintains genetic cohesion in the Pseudomonas syringae species complex.</title>
        <authorList>
            <person name="Dillon M."/>
            <person name="Thakur S."/>
            <person name="Almeida R.N.D."/>
            <person name="Weir B.S."/>
            <person name="Guttman D.S."/>
        </authorList>
    </citation>
    <scope>NUCLEOTIDE SEQUENCE [LARGE SCALE GENOMIC DNA]</scope>
    <source>
        <strain evidence="1 2">ICMP 4525</strain>
    </source>
</reference>
<name>A0A3M6HC04_PSEAJ</name>